<name>A0A8J8KEE5_9EURY</name>
<feature type="region of interest" description="Disordered" evidence="1">
    <location>
        <begin position="1"/>
        <end position="20"/>
    </location>
</feature>
<evidence type="ECO:0000313" key="3">
    <source>
        <dbReference type="Proteomes" id="UP000728647"/>
    </source>
</evidence>
<dbReference type="AlphaFoldDB" id="A0A8J8KEE5"/>
<proteinExistence type="predicted"/>
<dbReference type="EMBL" id="JABURA010000001">
    <property type="protein sequence ID" value="NUB91138.1"/>
    <property type="molecule type" value="Genomic_DNA"/>
</dbReference>
<feature type="region of interest" description="Disordered" evidence="1">
    <location>
        <begin position="31"/>
        <end position="50"/>
    </location>
</feature>
<accession>A0A8J8KEE5</accession>
<gene>
    <name evidence="2" type="ORF">HT576_08900</name>
</gene>
<sequence length="50" mass="5726">MDRTALAHSDLPPHAQRWEETYDETIVKQEEENGRTSYAFEGDVSDEVAT</sequence>
<evidence type="ECO:0000256" key="1">
    <source>
        <dbReference type="SAM" id="MobiDB-lite"/>
    </source>
</evidence>
<dbReference type="RefSeq" id="WP_174701803.1">
    <property type="nucleotide sequence ID" value="NZ_JABURA010000001.1"/>
</dbReference>
<organism evidence="2 3">
    <name type="scientific">Haloterrigena gelatinilytica</name>
    <dbReference type="NCBI Taxonomy" id="2741724"/>
    <lineage>
        <taxon>Archaea</taxon>
        <taxon>Methanobacteriati</taxon>
        <taxon>Methanobacteriota</taxon>
        <taxon>Stenosarchaea group</taxon>
        <taxon>Halobacteria</taxon>
        <taxon>Halobacteriales</taxon>
        <taxon>Natrialbaceae</taxon>
        <taxon>Haloterrigena</taxon>
    </lineage>
</organism>
<reference evidence="2" key="1">
    <citation type="submission" date="2020-06" db="EMBL/GenBank/DDBJ databases">
        <title>Haloterrigena sp. nov., an extremely halophilic archaeon isolated from a saline sediment.</title>
        <authorList>
            <person name="Liu B.-B."/>
        </authorList>
    </citation>
    <scope>NUCLEOTIDE SEQUENCE</scope>
    <source>
        <strain evidence="2">SYSU A121-1</strain>
    </source>
</reference>
<evidence type="ECO:0000313" key="2">
    <source>
        <dbReference type="EMBL" id="NUB91138.1"/>
    </source>
</evidence>
<comment type="caution">
    <text evidence="2">The sequence shown here is derived from an EMBL/GenBank/DDBJ whole genome shotgun (WGS) entry which is preliminary data.</text>
</comment>
<dbReference type="Proteomes" id="UP000728647">
    <property type="component" value="Unassembled WGS sequence"/>
</dbReference>
<protein>
    <submittedName>
        <fullName evidence="2">Uncharacterized protein</fullName>
    </submittedName>
</protein>